<reference evidence="1 2" key="1">
    <citation type="submission" date="2017-04" db="EMBL/GenBank/DDBJ databases">
        <authorList>
            <person name="Afonso C.L."/>
            <person name="Miller P.J."/>
            <person name="Scott M.A."/>
            <person name="Spackman E."/>
            <person name="Goraichik I."/>
            <person name="Dimitrov K.M."/>
            <person name="Suarez D.L."/>
            <person name="Swayne D.E."/>
        </authorList>
    </citation>
    <scope>NUCLEOTIDE SEQUENCE [LARGE SCALE GENOMIC DNA]</scope>
    <source>
        <strain evidence="1 2">KR-140</strain>
    </source>
</reference>
<proteinExistence type="predicted"/>
<dbReference type="AlphaFoldDB" id="A0A1W1VV04"/>
<evidence type="ECO:0000313" key="2">
    <source>
        <dbReference type="Proteomes" id="UP000192582"/>
    </source>
</evidence>
<keyword evidence="2" id="KW-1185">Reference proteome</keyword>
<protein>
    <submittedName>
        <fullName evidence="1">Uncharacterized protein</fullName>
    </submittedName>
</protein>
<organism evidence="1 2">
    <name type="scientific">Deinococcus hopiensis KR-140</name>
    <dbReference type="NCBI Taxonomy" id="695939"/>
    <lineage>
        <taxon>Bacteria</taxon>
        <taxon>Thermotogati</taxon>
        <taxon>Deinococcota</taxon>
        <taxon>Deinococci</taxon>
        <taxon>Deinococcales</taxon>
        <taxon>Deinococcaceae</taxon>
        <taxon>Deinococcus</taxon>
    </lineage>
</organism>
<dbReference type="EMBL" id="FWWU01000010">
    <property type="protein sequence ID" value="SMB96931.1"/>
    <property type="molecule type" value="Genomic_DNA"/>
</dbReference>
<evidence type="ECO:0000313" key="1">
    <source>
        <dbReference type="EMBL" id="SMB96931.1"/>
    </source>
</evidence>
<accession>A0A1W1VV04</accession>
<dbReference type="Proteomes" id="UP000192582">
    <property type="component" value="Unassembled WGS sequence"/>
</dbReference>
<gene>
    <name evidence="1" type="ORF">SAMN00790413_06219</name>
</gene>
<name>A0A1W1VV04_9DEIO</name>
<sequence>MQNRVKFILWSERSVLPGMSGTPYERDTLEKAVARLGPNSTCMGLVRFFAEERG</sequence>